<feature type="domain" description="TrwC relaxase" evidence="2">
    <location>
        <begin position="10"/>
        <end position="420"/>
    </location>
</feature>
<name>A0A370GNK6_9NOCA</name>
<evidence type="ECO:0000259" key="2">
    <source>
        <dbReference type="Pfam" id="PF08751"/>
    </source>
</evidence>
<dbReference type="InterPro" id="IPR014862">
    <property type="entry name" value="TrwC"/>
</dbReference>
<accession>A0A370GNK6</accession>
<evidence type="ECO:0000313" key="4">
    <source>
        <dbReference type="Proteomes" id="UP000255355"/>
    </source>
</evidence>
<dbReference type="NCBIfam" id="NF041492">
    <property type="entry name" value="MobF"/>
    <property type="match status" value="1"/>
</dbReference>
<dbReference type="Gene3D" id="3.40.50.300">
    <property type="entry name" value="P-loop containing nucleotide triphosphate hydrolases"/>
    <property type="match status" value="2"/>
</dbReference>
<dbReference type="Pfam" id="PF13604">
    <property type="entry name" value="AAA_30"/>
    <property type="match status" value="1"/>
</dbReference>
<feature type="compositionally biased region" description="Basic and acidic residues" evidence="1">
    <location>
        <begin position="1842"/>
        <end position="1851"/>
    </location>
</feature>
<feature type="region of interest" description="Disordered" evidence="1">
    <location>
        <begin position="1803"/>
        <end position="1851"/>
    </location>
</feature>
<reference evidence="3 4" key="1">
    <citation type="submission" date="2018-07" db="EMBL/GenBank/DDBJ databases">
        <title>Genomic Encyclopedia of Type Strains, Phase IV (KMG-IV): sequencing the most valuable type-strain genomes for metagenomic binning, comparative biology and taxonomic classification.</title>
        <authorList>
            <person name="Goeker M."/>
        </authorList>
    </citation>
    <scope>NUCLEOTIDE SEQUENCE [LARGE SCALE GENOMIC DNA]</scope>
    <source>
        <strain evidence="3 4">DSM 44952</strain>
    </source>
</reference>
<feature type="region of interest" description="Disordered" evidence="1">
    <location>
        <begin position="1404"/>
        <end position="1451"/>
    </location>
</feature>
<dbReference type="Pfam" id="PF08751">
    <property type="entry name" value="TrwC"/>
    <property type="match status" value="1"/>
</dbReference>
<protein>
    <submittedName>
        <fullName evidence="3">Conjugative relaxase-like TrwC/TraI family protein</fullName>
    </submittedName>
</protein>
<dbReference type="CDD" id="cd18809">
    <property type="entry name" value="SF1_C_RecD"/>
    <property type="match status" value="1"/>
</dbReference>
<gene>
    <name evidence="3" type="ORF">DFR68_11392</name>
</gene>
<proteinExistence type="predicted"/>
<dbReference type="SUPFAM" id="SSF55464">
    <property type="entry name" value="Origin of replication-binding domain, RBD-like"/>
    <property type="match status" value="1"/>
</dbReference>
<dbReference type="OrthoDB" id="4524286at2"/>
<dbReference type="RefSeq" id="WP_068019979.1">
    <property type="nucleotide sequence ID" value="NZ_QQAZ01000013.1"/>
</dbReference>
<feature type="compositionally biased region" description="Basic and acidic residues" evidence="1">
    <location>
        <begin position="1600"/>
        <end position="1612"/>
    </location>
</feature>
<dbReference type="Gene3D" id="2.30.30.940">
    <property type="match status" value="1"/>
</dbReference>
<sequence>MTATLHKVLAGNGYLYYLRQIAAGDSTDLGPDPLADYYSAHGEAPGRWHGSGLAALGIEPGEQVTEDQMRALFGEGRHPNADVIQAQVIDAEMAAGQKRRDAVRIAEAATRLGNPYRVYSGDNEFRNRCGKAFATHNTEHGIDPHAAIPDEVRARIRTEVAAGMFRETYGRAPLDDRELSGWVARISRPPSAAVAGIDITFSPVKSVSALWAIAPRKVAERIAAAHDAAVDDAIGWLEQHGIYTRLGRNGIRQVDVEGIIAARFTHRESRCGDPDLHTHVLLANRSRTLDGRWRTLDASMIYRLLVTVSEIYNTRLEQHLEADLGVQFAERSGTDPAKRPIREIVGVPAALTEFWSRRDAAITARLGELATAFQREVGREPMSKEMFGLAERATLETRPVKHGLRSWAQQRAAWRAQAEAVLGGRKAVADTVSQVFRPPPRTLPRVDAAWIASTAGRVLATVSAERATWQRHHIRSETERQLRGVVPRDRWEQVAEAVVTEALSPSHSIARGNPDIAAEPVFRDVPAVFARRSGASVHTVAGAQSYTSAHRLQVAARLIDLSLQHGGRTIPQRFVAEAVRAYNADPANKDRQLNPGQVAAVTGFACSPLRIETTNAPAGSGKTTAMRVLVNAWRASGGTVLGLAPRASAAAVLGEATGARVETVDKLLTVLDDHTPNSRRFVRTVAADRVPSLPQWVLQIDTSTLVIVDEHVQLGDDKRLRLFEFLAARDATIRCVGDDKQLPSIEAGGTAAETADAHRASTLTQVVRFADRAEASATLYIRDGDPAGLGYYLDRQRVHAGAHGAVHDDAYTAWIADHMGGRDTIMLARSHDIVSELNQRARDDRLARTDLPAGPETRTADGLSASAGDIICTRHNDARLRVGSTDWVRNGYRWVVDTVHPDGSITATHLRPGRQLGHTTRLPAAYVATHARLGYAATIDSAQGVTADTCHIVLTGYESCNQLYVALTRGAHTNHLYVPTAIDGSEASFWTEPGLYPTTAIEVLQRILARDATQISAHTELRDALDPHRRLGSAVDIYLDATGLAAEGMLGPDALARLDAAAERLVAGLLDAPAYPVLRQHLATLALAGRDPVTALRDAVQERELDTAKDRAAVLDWRLDPSGAHSTDTGPLPWLRSLPGRLPDEVVAEQLRARARIVADLAGQITADAQSWTASTAPVWARPLLGNPRLVSDLAVWRAAHHLPDTDLRPSGPARYPVLEREHQQLLDVRVIDTVGDLTTAVHTWSPLAKRLDTHILADPWWPVLADRLDTAESAGLDVEDLLTHAAALRPLPDDMPAAALWFRLGLDPSALATTAAGRNLRPEWTTHLRRLLGDEVAEQVMADPAWPRLVAAVDHATGTGWTATDVLSTACELFHAAHPIPTTPRPGAYATALAWRIEALLHPTNHTHEPDTETATPATEMDTTNSTPDDHQPDAPAAEHLGRNPEPAVPQRLRDVAELFRTGRINDATTTFRALTRDLSAEERDILDRVTTTLYRNSWPVAQARLRWAADRYPEHRALIHACTPADDPHVYQPTTSTSEPGYRRSASHEAAHDHTERVDPRRRSTGRKPDRRADFTEAYFADRAAADDDPRNLPVPEGIDHHYRTSGHRADRPDAYRVDYDRAAVPGNRGFGCAHCGIERAVTDTQPLPGRRGDDGLCGDCRDDHQPAIPDHDPADHIPTRCTHITATYPTEQARAKLRRDWHDAPTRRARHAITDWVRIHNPFPDTTPPDAATFDPSDPVQALTDRELTQYIGDLHRCVALHADEETLFGPAPAAGRDDNTPLIAYQGWLRNELADLEAEHHRRSQLTPDQAAARQYRRTDADTAASAGNPIGSVADPLRGHDDDLGL</sequence>
<feature type="region of interest" description="Disordered" evidence="1">
    <location>
        <begin position="1528"/>
        <end position="1612"/>
    </location>
</feature>
<feature type="compositionally biased region" description="Low complexity" evidence="1">
    <location>
        <begin position="1414"/>
        <end position="1425"/>
    </location>
</feature>
<comment type="caution">
    <text evidence="3">The sequence shown here is derived from an EMBL/GenBank/DDBJ whole genome shotgun (WGS) entry which is preliminary data.</text>
</comment>
<dbReference type="STRING" id="1210089.GCA_001613165_03116"/>
<dbReference type="EMBL" id="QQAZ01000013">
    <property type="protein sequence ID" value="RDI45322.1"/>
    <property type="molecule type" value="Genomic_DNA"/>
</dbReference>
<keyword evidence="4" id="KW-1185">Reference proteome</keyword>
<dbReference type="SUPFAM" id="SSF52540">
    <property type="entry name" value="P-loop containing nucleoside triphosphate hydrolases"/>
    <property type="match status" value="2"/>
</dbReference>
<evidence type="ECO:0000256" key="1">
    <source>
        <dbReference type="SAM" id="MobiDB-lite"/>
    </source>
</evidence>
<dbReference type="Proteomes" id="UP000255355">
    <property type="component" value="Unassembled WGS sequence"/>
</dbReference>
<dbReference type="InterPro" id="IPR027417">
    <property type="entry name" value="P-loop_NTPase"/>
</dbReference>
<organism evidence="3 4">
    <name type="scientific">Nocardia mexicana</name>
    <dbReference type="NCBI Taxonomy" id="279262"/>
    <lineage>
        <taxon>Bacteria</taxon>
        <taxon>Bacillati</taxon>
        <taxon>Actinomycetota</taxon>
        <taxon>Actinomycetes</taxon>
        <taxon>Mycobacteriales</taxon>
        <taxon>Nocardiaceae</taxon>
        <taxon>Nocardia</taxon>
    </lineage>
</organism>
<evidence type="ECO:0000313" key="3">
    <source>
        <dbReference type="EMBL" id="RDI45322.1"/>
    </source>
</evidence>
<feature type="compositionally biased region" description="Basic and acidic residues" evidence="1">
    <location>
        <begin position="1548"/>
        <end position="1577"/>
    </location>
</feature>